<name>A0A8S5MYG1_9CAUD</name>
<reference evidence="1" key="1">
    <citation type="journal article" date="2021" name="Proc. Natl. Acad. Sci. U.S.A.">
        <title>A Catalog of Tens of Thousands of Viruses from Human Metagenomes Reveals Hidden Associations with Chronic Diseases.</title>
        <authorList>
            <person name="Tisza M.J."/>
            <person name="Buck C.B."/>
        </authorList>
    </citation>
    <scope>NUCLEOTIDE SEQUENCE</scope>
    <source>
        <strain evidence="1">Ctio73</strain>
    </source>
</reference>
<organism evidence="1">
    <name type="scientific">Siphoviridae sp. ctio73</name>
    <dbReference type="NCBI Taxonomy" id="2826435"/>
    <lineage>
        <taxon>Viruses</taxon>
        <taxon>Duplodnaviria</taxon>
        <taxon>Heunggongvirae</taxon>
        <taxon>Uroviricota</taxon>
        <taxon>Caudoviricetes</taxon>
    </lineage>
</organism>
<dbReference type="EMBL" id="BK015009">
    <property type="protein sequence ID" value="DAD86915.1"/>
    <property type="molecule type" value="Genomic_DNA"/>
</dbReference>
<evidence type="ECO:0000313" key="1">
    <source>
        <dbReference type="EMBL" id="DAD86915.1"/>
    </source>
</evidence>
<sequence>MTMVGPQCVCCRRAVCDGVCGAGRHDSDVSQFPLTSRLLCSPSVYFLRMWVVC</sequence>
<accession>A0A8S5MYG1</accession>
<proteinExistence type="predicted"/>
<protein>
    <submittedName>
        <fullName evidence="1">Uncharacterized protein</fullName>
    </submittedName>
</protein>